<evidence type="ECO:0000256" key="1">
    <source>
        <dbReference type="SAM" id="Phobius"/>
    </source>
</evidence>
<evidence type="ECO:0000313" key="3">
    <source>
        <dbReference type="EMBL" id="PRQ41261.1"/>
    </source>
</evidence>
<feature type="chain" id="PRO_5015179841" description="Structural polyprotein" evidence="2">
    <location>
        <begin position="20"/>
        <end position="211"/>
    </location>
</feature>
<name>A0A2P6R499_ROSCH</name>
<feature type="signal peptide" evidence="2">
    <location>
        <begin position="1"/>
        <end position="19"/>
    </location>
</feature>
<dbReference type="AlphaFoldDB" id="A0A2P6R499"/>
<protein>
    <recommendedName>
        <fullName evidence="5">Structural polyprotein</fullName>
    </recommendedName>
</protein>
<dbReference type="Gramene" id="PRQ41261">
    <property type="protein sequence ID" value="PRQ41261"/>
    <property type="gene ID" value="RchiOBHm_Chr4g0444991"/>
</dbReference>
<dbReference type="PANTHER" id="PTHR36336:SF1">
    <property type="entry name" value="OS09G0560400 PROTEIN"/>
    <property type="match status" value="1"/>
</dbReference>
<organism evidence="3 4">
    <name type="scientific">Rosa chinensis</name>
    <name type="common">China rose</name>
    <dbReference type="NCBI Taxonomy" id="74649"/>
    <lineage>
        <taxon>Eukaryota</taxon>
        <taxon>Viridiplantae</taxon>
        <taxon>Streptophyta</taxon>
        <taxon>Embryophyta</taxon>
        <taxon>Tracheophyta</taxon>
        <taxon>Spermatophyta</taxon>
        <taxon>Magnoliopsida</taxon>
        <taxon>eudicotyledons</taxon>
        <taxon>Gunneridae</taxon>
        <taxon>Pentapetalae</taxon>
        <taxon>rosids</taxon>
        <taxon>fabids</taxon>
        <taxon>Rosales</taxon>
        <taxon>Rosaceae</taxon>
        <taxon>Rosoideae</taxon>
        <taxon>Rosoideae incertae sedis</taxon>
        <taxon>Rosa</taxon>
    </lineage>
</organism>
<keyword evidence="1" id="KW-0812">Transmembrane</keyword>
<dbReference type="Proteomes" id="UP000238479">
    <property type="component" value="Chromosome 4"/>
</dbReference>
<dbReference type="PANTHER" id="PTHR36336">
    <property type="entry name" value="OS09G0560400 PROTEIN"/>
    <property type="match status" value="1"/>
</dbReference>
<accession>A0A2P6R499</accession>
<keyword evidence="1" id="KW-1133">Transmembrane helix</keyword>
<evidence type="ECO:0000313" key="4">
    <source>
        <dbReference type="Proteomes" id="UP000238479"/>
    </source>
</evidence>
<evidence type="ECO:0000256" key="2">
    <source>
        <dbReference type="SAM" id="SignalP"/>
    </source>
</evidence>
<keyword evidence="2" id="KW-0732">Signal</keyword>
<keyword evidence="1" id="KW-0472">Membrane</keyword>
<evidence type="ECO:0008006" key="5">
    <source>
        <dbReference type="Google" id="ProtNLM"/>
    </source>
</evidence>
<dbReference type="EMBL" id="PDCK01000042">
    <property type="protein sequence ID" value="PRQ41261.1"/>
    <property type="molecule type" value="Genomic_DNA"/>
</dbReference>
<feature type="transmembrane region" description="Helical" evidence="1">
    <location>
        <begin position="169"/>
        <end position="191"/>
    </location>
</feature>
<keyword evidence="4" id="KW-1185">Reference proteome</keyword>
<reference evidence="3 4" key="1">
    <citation type="journal article" date="2018" name="Nat. Genet.">
        <title>The Rosa genome provides new insights in the design of modern roses.</title>
        <authorList>
            <person name="Bendahmane M."/>
        </authorList>
    </citation>
    <scope>NUCLEOTIDE SEQUENCE [LARGE SCALE GENOMIC DNA]</scope>
    <source>
        <strain evidence="4">cv. Old Blush</strain>
    </source>
</reference>
<dbReference type="OMA" id="CIPPVNE"/>
<dbReference type="OrthoDB" id="2019675at2759"/>
<comment type="caution">
    <text evidence="3">The sequence shown here is derived from an EMBL/GenBank/DDBJ whole genome shotgun (WGS) entry which is preliminary data.</text>
</comment>
<proteinExistence type="predicted"/>
<sequence>MPSDSPFFLLFFFFFFSTAFDLLSVGSATIEDGEGEGIGSRTLLGLKETPHGTNSTFECSPNGPCVPCQYSEKNNEKYRCSETGYRIPLKCVEIKQGLKDAKAKIGPKKSRSTLEVSHNISELHNAEELSTLLKRRSLLDDDDSSTEENGKQAYITYRSCIPPVNEEKLSVLGFEVIVLCLLVISGSIVYFKKRQTATMAGFSRIQSNARF</sequence>
<dbReference type="STRING" id="74649.A0A2P6R499"/>
<gene>
    <name evidence="3" type="ORF">RchiOBHm_Chr4g0444991</name>
</gene>